<dbReference type="PROSITE" id="PS01054">
    <property type="entry name" value="TRANSALDOLASE_1"/>
    <property type="match status" value="1"/>
</dbReference>
<dbReference type="GO" id="GO:0006098">
    <property type="term" value="P:pentose-phosphate shunt"/>
    <property type="evidence" value="ECO:0007669"/>
    <property type="project" value="UniProtKB-UniRule"/>
</dbReference>
<dbReference type="InterPro" id="IPR013785">
    <property type="entry name" value="Aldolase_TIM"/>
</dbReference>
<evidence type="ECO:0000313" key="12">
    <source>
        <dbReference type="EMBL" id="CAI3936617.1"/>
    </source>
</evidence>
<dbReference type="SUPFAM" id="SSF51569">
    <property type="entry name" value="Aldolase"/>
    <property type="match status" value="1"/>
</dbReference>
<comment type="caution">
    <text evidence="12">The sequence shown here is derived from an EMBL/GenBank/DDBJ whole genome shotgun (WGS) entry which is preliminary data.</text>
</comment>
<keyword evidence="8 11" id="KW-0570">Pentose shunt</keyword>
<feature type="active site" description="Schiff-base intermediate with substrate" evidence="11">
    <location>
        <position position="142"/>
    </location>
</feature>
<organism evidence="12 14">
    <name type="scientific">Commensalibacter communis</name>
    <dbReference type="NCBI Taxonomy" id="2972786"/>
    <lineage>
        <taxon>Bacteria</taxon>
        <taxon>Pseudomonadati</taxon>
        <taxon>Pseudomonadota</taxon>
        <taxon>Alphaproteobacteria</taxon>
        <taxon>Acetobacterales</taxon>
        <taxon>Acetobacteraceae</taxon>
    </lineage>
</organism>
<comment type="function">
    <text evidence="1 11">Transaldolase is important for the balance of metabolites in the pentose-phosphate pathway.</text>
</comment>
<evidence type="ECO:0000256" key="1">
    <source>
        <dbReference type="ARBA" id="ARBA00003518"/>
    </source>
</evidence>
<proteinExistence type="inferred from homology"/>
<dbReference type="PIRSF" id="PIRSF036915">
    <property type="entry name" value="Trnald_Bac_Plnt"/>
    <property type="match status" value="1"/>
</dbReference>
<evidence type="ECO:0000256" key="8">
    <source>
        <dbReference type="ARBA" id="ARBA00023126"/>
    </source>
</evidence>
<dbReference type="EMBL" id="CAMXCS010000002">
    <property type="protein sequence ID" value="CAI3946815.1"/>
    <property type="molecule type" value="Genomic_DNA"/>
</dbReference>
<evidence type="ECO:0000256" key="10">
    <source>
        <dbReference type="ARBA" id="ARBA00048810"/>
    </source>
</evidence>
<evidence type="ECO:0000313" key="14">
    <source>
        <dbReference type="Proteomes" id="UP001154255"/>
    </source>
</evidence>
<evidence type="ECO:0000256" key="6">
    <source>
        <dbReference type="ARBA" id="ARBA00022490"/>
    </source>
</evidence>
<evidence type="ECO:0000256" key="7">
    <source>
        <dbReference type="ARBA" id="ARBA00022679"/>
    </source>
</evidence>
<keyword evidence="12" id="KW-0413">Isomerase</keyword>
<dbReference type="GO" id="GO:0005975">
    <property type="term" value="P:carbohydrate metabolic process"/>
    <property type="evidence" value="ECO:0007669"/>
    <property type="project" value="InterPro"/>
</dbReference>
<dbReference type="Proteomes" id="UP001154255">
    <property type="component" value="Unassembled WGS sequence"/>
</dbReference>
<keyword evidence="7 11" id="KW-0808">Transferase</keyword>
<evidence type="ECO:0000256" key="5">
    <source>
        <dbReference type="ARBA" id="ARBA00013151"/>
    </source>
</evidence>
<keyword evidence="6 11" id="KW-0963">Cytoplasm</keyword>
<comment type="catalytic activity">
    <reaction evidence="10 11">
        <text>D-sedoheptulose 7-phosphate + D-glyceraldehyde 3-phosphate = D-erythrose 4-phosphate + beta-D-fructose 6-phosphate</text>
        <dbReference type="Rhea" id="RHEA:17053"/>
        <dbReference type="ChEBI" id="CHEBI:16897"/>
        <dbReference type="ChEBI" id="CHEBI:57483"/>
        <dbReference type="ChEBI" id="CHEBI:57634"/>
        <dbReference type="ChEBI" id="CHEBI:59776"/>
        <dbReference type="EC" id="2.2.1.2"/>
    </reaction>
</comment>
<comment type="subcellular location">
    <subcellularLocation>
        <location evidence="2 11">Cytoplasm</location>
    </subcellularLocation>
</comment>
<accession>A0A9W4X6L0</accession>
<evidence type="ECO:0000256" key="4">
    <source>
        <dbReference type="ARBA" id="ARBA00008426"/>
    </source>
</evidence>
<keyword evidence="15" id="KW-1185">Reference proteome</keyword>
<comment type="pathway">
    <text evidence="3 11">Carbohydrate degradation; pentose phosphate pathway; D-glyceraldehyde 3-phosphate and beta-D-fructose 6-phosphate from D-ribose 5-phosphate and D-xylulose 5-phosphate (non-oxidative stage): step 2/3.</text>
</comment>
<dbReference type="InterPro" id="IPR001585">
    <property type="entry name" value="TAL/FSA"/>
</dbReference>
<protein>
    <recommendedName>
        <fullName evidence="5 11">Transaldolase</fullName>
        <ecNumber evidence="5 11">2.2.1.2</ecNumber>
    </recommendedName>
</protein>
<dbReference type="NCBIfam" id="NF002881">
    <property type="entry name" value="PRK03343.1"/>
    <property type="match status" value="1"/>
</dbReference>
<evidence type="ECO:0000313" key="13">
    <source>
        <dbReference type="EMBL" id="CAI3946815.1"/>
    </source>
</evidence>
<dbReference type="Pfam" id="PF00923">
    <property type="entry name" value="TAL_FSA"/>
    <property type="match status" value="1"/>
</dbReference>
<dbReference type="GO" id="GO:0016853">
    <property type="term" value="F:isomerase activity"/>
    <property type="evidence" value="ECO:0007669"/>
    <property type="project" value="UniProtKB-KW"/>
</dbReference>
<evidence type="ECO:0000256" key="11">
    <source>
        <dbReference type="HAMAP-Rule" id="MF_00493"/>
    </source>
</evidence>
<dbReference type="AlphaFoldDB" id="A0A9W4X6L0"/>
<dbReference type="PANTHER" id="PTHR10683">
    <property type="entry name" value="TRANSALDOLASE"/>
    <property type="match status" value="1"/>
</dbReference>
<keyword evidence="9 11" id="KW-0704">Schiff base</keyword>
<dbReference type="HAMAP" id="MF_00493">
    <property type="entry name" value="Transaldolase_2"/>
    <property type="match status" value="1"/>
</dbReference>
<name>A0A9W4X6L0_9PROT</name>
<comment type="similarity">
    <text evidence="4 11">Belongs to the transaldolase family. Type 2 subfamily.</text>
</comment>
<dbReference type="NCBIfam" id="TIGR00876">
    <property type="entry name" value="tal_mycobact"/>
    <property type="match status" value="1"/>
</dbReference>
<gene>
    <name evidence="11" type="primary">tal</name>
    <name evidence="13" type="ORF">R53529_LOCUS1455</name>
    <name evidence="12" type="ORF">R53530_LOCUS978</name>
</gene>
<dbReference type="EMBL" id="CAMXCM010000002">
    <property type="protein sequence ID" value="CAI3936617.1"/>
    <property type="molecule type" value="Genomic_DNA"/>
</dbReference>
<evidence type="ECO:0000313" key="15">
    <source>
        <dbReference type="Proteomes" id="UP001154259"/>
    </source>
</evidence>
<dbReference type="Gene3D" id="3.20.20.70">
    <property type="entry name" value="Aldolase class I"/>
    <property type="match status" value="1"/>
</dbReference>
<dbReference type="InterPro" id="IPR018225">
    <property type="entry name" value="Transaldolase_AS"/>
</dbReference>
<reference evidence="12" key="1">
    <citation type="submission" date="2022-10" db="EMBL/GenBank/DDBJ databases">
        <authorList>
            <person name="Botero Cardona J."/>
        </authorList>
    </citation>
    <scope>NUCLEOTIDE SEQUENCE</scope>
    <source>
        <strain evidence="12">LMG 31819</strain>
        <strain evidence="13">R-53529</strain>
    </source>
</reference>
<evidence type="ECO:0000256" key="3">
    <source>
        <dbReference type="ARBA" id="ARBA00004857"/>
    </source>
</evidence>
<dbReference type="InterPro" id="IPR004732">
    <property type="entry name" value="Transaldolase_2"/>
</dbReference>
<dbReference type="CDD" id="cd00955">
    <property type="entry name" value="Transaldolase_like"/>
    <property type="match status" value="1"/>
</dbReference>
<dbReference type="GO" id="GO:0005737">
    <property type="term" value="C:cytoplasm"/>
    <property type="evidence" value="ECO:0007669"/>
    <property type="project" value="UniProtKB-SubCell"/>
</dbReference>
<dbReference type="PANTHER" id="PTHR10683:SF31">
    <property type="entry name" value="TRANSALDOLASE"/>
    <property type="match status" value="1"/>
</dbReference>
<dbReference type="GO" id="GO:0004801">
    <property type="term" value="F:transaldolase activity"/>
    <property type="evidence" value="ECO:0007669"/>
    <property type="project" value="UniProtKB-UniRule"/>
</dbReference>
<evidence type="ECO:0000256" key="9">
    <source>
        <dbReference type="ARBA" id="ARBA00023270"/>
    </source>
</evidence>
<sequence length="378" mass="41419">MAENPLVQLEKYGQSPWLDFIQRSFTANGSLKKLVDEDNLKGVTSNPAIFEKAMGHGTEYDPQFKELIASGVTDVSTLYETAAIEDIRNTCKVMFPVWEKTKGVDGYVSLEVSPYIAMDGHKTIEEARRLWKQVSEKNLMIKIPATPPCIPAIETAISEGINVNVTLLFSLDAYKNVLEAYISGLEKHLAKGHQIGHIASVASFFVSRIDVAIDKEIDSRVAAGDKDSDALKALRGKVALANAKMAYQHYLEVLKTDRWKKLAAAGAQPQRLLWASTGCKDKTFPDTIYVDGLIGQDTVNTIPPATMDAFRDHGTASQTLDKDVEGAKKILSEAQRLNLDLAGVTEKLLTDGVAQFATAFDQLLGSVKEKLETLQSGK</sequence>
<evidence type="ECO:0000256" key="2">
    <source>
        <dbReference type="ARBA" id="ARBA00004496"/>
    </source>
</evidence>
<dbReference type="Proteomes" id="UP001154259">
    <property type="component" value="Unassembled WGS sequence"/>
</dbReference>
<dbReference type="EC" id="2.2.1.2" evidence="5 11"/>